<name>A0A8X6Y416_9ARAC</name>
<reference evidence="1" key="1">
    <citation type="submission" date="2020-08" db="EMBL/GenBank/DDBJ databases">
        <title>Multicomponent nature underlies the extraordinary mechanical properties of spider dragline silk.</title>
        <authorList>
            <person name="Kono N."/>
            <person name="Nakamura H."/>
            <person name="Mori M."/>
            <person name="Yoshida Y."/>
            <person name="Ohtoshi R."/>
            <person name="Malay A.D."/>
            <person name="Moran D.A.P."/>
            <person name="Tomita M."/>
            <person name="Numata K."/>
            <person name="Arakawa K."/>
        </authorList>
    </citation>
    <scope>NUCLEOTIDE SEQUENCE</scope>
</reference>
<protein>
    <submittedName>
        <fullName evidence="1">Uncharacterized protein</fullName>
    </submittedName>
</protein>
<evidence type="ECO:0000313" key="2">
    <source>
        <dbReference type="Proteomes" id="UP000886998"/>
    </source>
</evidence>
<gene>
    <name evidence="1" type="ORF">TNIN_458341</name>
</gene>
<organism evidence="1 2">
    <name type="scientific">Trichonephila inaurata madagascariensis</name>
    <dbReference type="NCBI Taxonomy" id="2747483"/>
    <lineage>
        <taxon>Eukaryota</taxon>
        <taxon>Metazoa</taxon>
        <taxon>Ecdysozoa</taxon>
        <taxon>Arthropoda</taxon>
        <taxon>Chelicerata</taxon>
        <taxon>Arachnida</taxon>
        <taxon>Araneae</taxon>
        <taxon>Araneomorphae</taxon>
        <taxon>Entelegynae</taxon>
        <taxon>Araneoidea</taxon>
        <taxon>Nephilidae</taxon>
        <taxon>Trichonephila</taxon>
        <taxon>Trichonephila inaurata</taxon>
    </lineage>
</organism>
<sequence>MEHRLAAVALEASKEDVDKAIKVKSMSLDLMTFLGMYGLFSEKATNGVFCGRILYEEGGQSVVFSIINTTQLKLESPVEARDVLN</sequence>
<comment type="caution">
    <text evidence="1">The sequence shown here is derived from an EMBL/GenBank/DDBJ whole genome shotgun (WGS) entry which is preliminary data.</text>
</comment>
<dbReference type="Proteomes" id="UP000886998">
    <property type="component" value="Unassembled WGS sequence"/>
</dbReference>
<dbReference type="AlphaFoldDB" id="A0A8X6Y416"/>
<evidence type="ECO:0000313" key="1">
    <source>
        <dbReference type="EMBL" id="GFY65636.1"/>
    </source>
</evidence>
<dbReference type="EMBL" id="BMAV01015602">
    <property type="protein sequence ID" value="GFY65636.1"/>
    <property type="molecule type" value="Genomic_DNA"/>
</dbReference>
<keyword evidence="2" id="KW-1185">Reference proteome</keyword>
<accession>A0A8X6Y416</accession>
<proteinExistence type="predicted"/>